<dbReference type="InterPro" id="IPR046906">
    <property type="entry name" value="Mab-21_HhH/H2TH-like"/>
</dbReference>
<proteinExistence type="predicted"/>
<comment type="caution">
    <text evidence="2">The sequence shown here is derived from an EMBL/GenBank/DDBJ whole genome shotgun (WGS) entry which is preliminary data.</text>
</comment>
<feature type="domain" description="Mab-21-like HhH/H2TH-like" evidence="1">
    <location>
        <begin position="1"/>
        <end position="56"/>
    </location>
</feature>
<gene>
    <name evidence="2" type="ORF">ACJMK2_031970</name>
</gene>
<dbReference type="Proteomes" id="UP001634394">
    <property type="component" value="Unassembled WGS sequence"/>
</dbReference>
<dbReference type="Gene3D" id="1.10.1410.40">
    <property type="match status" value="1"/>
</dbReference>
<dbReference type="EMBL" id="JBJQND010000004">
    <property type="protein sequence ID" value="KAL3879683.1"/>
    <property type="molecule type" value="Genomic_DNA"/>
</dbReference>
<evidence type="ECO:0000313" key="3">
    <source>
        <dbReference type="Proteomes" id="UP001634394"/>
    </source>
</evidence>
<organism evidence="2 3">
    <name type="scientific">Sinanodonta woodiana</name>
    <name type="common">Chinese pond mussel</name>
    <name type="synonym">Anodonta woodiana</name>
    <dbReference type="NCBI Taxonomy" id="1069815"/>
    <lineage>
        <taxon>Eukaryota</taxon>
        <taxon>Metazoa</taxon>
        <taxon>Spiralia</taxon>
        <taxon>Lophotrochozoa</taxon>
        <taxon>Mollusca</taxon>
        <taxon>Bivalvia</taxon>
        <taxon>Autobranchia</taxon>
        <taxon>Heteroconchia</taxon>
        <taxon>Palaeoheterodonta</taxon>
        <taxon>Unionida</taxon>
        <taxon>Unionoidea</taxon>
        <taxon>Unionidae</taxon>
        <taxon>Unioninae</taxon>
        <taxon>Sinanodonta</taxon>
    </lineage>
</organism>
<sequence length="148" mass="17312">MKTVVLWQVELHHTRDWDRYHLLDRLIEALAFLKSWVENQNLPAYFVTENNLFDGKINVFHAAISQVPGLRQSFDIYWSGREMGDLIHQSCRGHLSADVTMRHTRCVISPIYSPNMSRRGLLIKMMKATFPYLTMAIMKKTDMSNIIK</sequence>
<dbReference type="Pfam" id="PF20266">
    <property type="entry name" value="Mab-21_C"/>
    <property type="match status" value="1"/>
</dbReference>
<evidence type="ECO:0000313" key="2">
    <source>
        <dbReference type="EMBL" id="KAL3879683.1"/>
    </source>
</evidence>
<reference evidence="2 3" key="1">
    <citation type="submission" date="2024-11" db="EMBL/GenBank/DDBJ databases">
        <title>Chromosome-level genome assembly of the freshwater bivalve Anodonta woodiana.</title>
        <authorList>
            <person name="Chen X."/>
        </authorList>
    </citation>
    <scope>NUCLEOTIDE SEQUENCE [LARGE SCALE GENOMIC DNA]</scope>
    <source>
        <strain evidence="2">MN2024</strain>
        <tissue evidence="2">Gills</tissue>
    </source>
</reference>
<accession>A0ABD3X3X3</accession>
<name>A0ABD3X3X3_SINWO</name>
<protein>
    <recommendedName>
        <fullName evidence="1">Mab-21-like HhH/H2TH-like domain-containing protein</fullName>
    </recommendedName>
</protein>
<keyword evidence="3" id="KW-1185">Reference proteome</keyword>
<evidence type="ECO:0000259" key="1">
    <source>
        <dbReference type="Pfam" id="PF20266"/>
    </source>
</evidence>
<dbReference type="AlphaFoldDB" id="A0ABD3X3X3"/>